<dbReference type="InterPro" id="IPR035940">
    <property type="entry name" value="CAP_sf"/>
</dbReference>
<feature type="domain" description="SCP" evidence="2">
    <location>
        <begin position="236"/>
        <end position="350"/>
    </location>
</feature>
<evidence type="ECO:0000259" key="3">
    <source>
        <dbReference type="Pfam" id="PF14504"/>
    </source>
</evidence>
<organism evidence="4 5">
    <name type="scientific">Planococcus lenghuensis</name>
    <dbReference type="NCBI Taxonomy" id="2213202"/>
    <lineage>
        <taxon>Bacteria</taxon>
        <taxon>Bacillati</taxon>
        <taxon>Bacillota</taxon>
        <taxon>Bacilli</taxon>
        <taxon>Bacillales</taxon>
        <taxon>Caryophanaceae</taxon>
        <taxon>Planococcus</taxon>
    </lineage>
</organism>
<dbReference type="InterPro" id="IPR014044">
    <property type="entry name" value="CAP_dom"/>
</dbReference>
<protein>
    <submittedName>
        <fullName evidence="4">Serine protease</fullName>
    </submittedName>
</protein>
<dbReference type="RefSeq" id="WP_077587890.1">
    <property type="nucleotide sequence ID" value="NZ_CP019640.1"/>
</dbReference>
<evidence type="ECO:0000313" key="4">
    <source>
        <dbReference type="EMBL" id="AQQ52017.1"/>
    </source>
</evidence>
<dbReference type="GO" id="GO:0008233">
    <property type="term" value="F:peptidase activity"/>
    <property type="evidence" value="ECO:0007669"/>
    <property type="project" value="UniProtKB-KW"/>
</dbReference>
<feature type="chain" id="PRO_5039332462" evidence="1">
    <location>
        <begin position="23"/>
        <end position="354"/>
    </location>
</feature>
<feature type="signal peptide" evidence="1">
    <location>
        <begin position="1"/>
        <end position="22"/>
    </location>
</feature>
<evidence type="ECO:0000256" key="1">
    <source>
        <dbReference type="SAM" id="SignalP"/>
    </source>
</evidence>
<evidence type="ECO:0000313" key="5">
    <source>
        <dbReference type="Proteomes" id="UP000188184"/>
    </source>
</evidence>
<keyword evidence="5" id="KW-1185">Reference proteome</keyword>
<keyword evidence="4" id="KW-0645">Protease</keyword>
<dbReference type="Pfam" id="PF00188">
    <property type="entry name" value="CAP"/>
    <property type="match status" value="1"/>
</dbReference>
<proteinExistence type="predicted"/>
<feature type="domain" description="CAP-associated" evidence="3">
    <location>
        <begin position="81"/>
        <end position="214"/>
    </location>
</feature>
<dbReference type="OrthoDB" id="9783944at2"/>
<evidence type="ECO:0000259" key="2">
    <source>
        <dbReference type="Pfam" id="PF00188"/>
    </source>
</evidence>
<dbReference type="AlphaFoldDB" id="A0A1Q2KW32"/>
<dbReference type="InterPro" id="IPR029410">
    <property type="entry name" value="CAP_assoc"/>
</dbReference>
<dbReference type="Gene3D" id="3.40.33.10">
    <property type="entry name" value="CAP"/>
    <property type="match status" value="1"/>
</dbReference>
<name>A0A1Q2KW32_9BACL</name>
<keyword evidence="4" id="KW-0378">Hydrolase</keyword>
<dbReference type="Proteomes" id="UP000188184">
    <property type="component" value="Chromosome"/>
</dbReference>
<dbReference type="PANTHER" id="PTHR31157:SF1">
    <property type="entry name" value="SCP DOMAIN-CONTAINING PROTEIN"/>
    <property type="match status" value="1"/>
</dbReference>
<dbReference type="EMBL" id="CP019640">
    <property type="protein sequence ID" value="AQQ52017.1"/>
    <property type="molecule type" value="Genomic_DNA"/>
</dbReference>
<dbReference type="GO" id="GO:0006508">
    <property type="term" value="P:proteolysis"/>
    <property type="evidence" value="ECO:0007669"/>
    <property type="project" value="UniProtKB-KW"/>
</dbReference>
<dbReference type="KEGG" id="pmar:B0X71_02015"/>
<dbReference type="SUPFAM" id="SSF55797">
    <property type="entry name" value="PR-1-like"/>
    <property type="match status" value="1"/>
</dbReference>
<sequence length="354" mass="40040">MKKLFLAVLLLTAAMLSKPLWEDEAKQLTAFEFLAPLQEAAEGAKELTRRVTEQSAVLPAPAAPHDLDPTEAVFAIGNVTLGMTKEEAQAEVGLPLRLMQNEYGTRWHSYHQDYQNFMLLSYDENARVNGMFTNQDMFVSAKGITMNSTREEVRGLLGAPLEYLQKGNIQYLFDSKDQYDVFRTEDAYITIFYDLHEKNTVTAVQVISDDLENQRPAIYAMPDEQLKEGYEMLLFELTNSARIQRGLPLLAWDEDTRAVGRKHSVEMAENSYFSHTNLAGLSPFERMQAGGVEFYLAGENLAYGQYSSIFAHEGLMNSAGHRENILKPAFRYLGVGVSFNKEAQPFFTADFFDK</sequence>
<keyword evidence="1" id="KW-0732">Signal</keyword>
<dbReference type="Pfam" id="PF14504">
    <property type="entry name" value="CAP_assoc_N"/>
    <property type="match status" value="1"/>
</dbReference>
<gene>
    <name evidence="4" type="ORF">B0X71_02015</name>
</gene>
<reference evidence="4 5" key="1">
    <citation type="submission" date="2017-02" db="EMBL/GenBank/DDBJ databases">
        <title>The complete genomic sequence of a novel cold adapted crude oil-degrading bacterium Planococcus qaidamina Y42.</title>
        <authorList>
            <person name="Yang R."/>
        </authorList>
    </citation>
    <scope>NUCLEOTIDE SEQUENCE [LARGE SCALE GENOMIC DNA]</scope>
    <source>
        <strain evidence="4 5">Y42</strain>
    </source>
</reference>
<dbReference type="PANTHER" id="PTHR31157">
    <property type="entry name" value="SCP DOMAIN-CONTAINING PROTEIN"/>
    <property type="match status" value="1"/>
</dbReference>
<dbReference type="CDD" id="cd05379">
    <property type="entry name" value="CAP_bacterial"/>
    <property type="match status" value="1"/>
</dbReference>
<accession>A0A1Q2KW32</accession>